<gene>
    <name evidence="4" type="primary">CYN1</name>
    <name evidence="4" type="ORF">NEMBOFW57_005172</name>
</gene>
<comment type="caution">
    <text evidence="4">The sequence shown here is derived from an EMBL/GenBank/DDBJ whole genome shotgun (WGS) entry which is preliminary data.</text>
</comment>
<keyword evidence="2" id="KW-0456">Lyase</keyword>
<evidence type="ECO:0000256" key="1">
    <source>
        <dbReference type="ARBA" id="ARBA00003561"/>
    </source>
</evidence>
<dbReference type="GO" id="GO:0003677">
    <property type="term" value="F:DNA binding"/>
    <property type="evidence" value="ECO:0007669"/>
    <property type="project" value="InterPro"/>
</dbReference>
<accession>A0AAD4HVU3</accession>
<reference evidence="4" key="1">
    <citation type="submission" date="2023-02" db="EMBL/GenBank/DDBJ databases">
        <authorList>
            <person name="Palmer J.M."/>
        </authorList>
    </citation>
    <scope>NUCLEOTIDE SEQUENCE</scope>
    <source>
        <strain evidence="4">FW57</strain>
    </source>
</reference>
<feature type="domain" description="Cyanate lyase C-terminal" evidence="3">
    <location>
        <begin position="106"/>
        <end position="177"/>
    </location>
</feature>
<evidence type="ECO:0000259" key="3">
    <source>
        <dbReference type="SMART" id="SM01116"/>
    </source>
</evidence>
<dbReference type="SUPFAM" id="SSF47413">
    <property type="entry name" value="lambda repressor-like DNA-binding domains"/>
    <property type="match status" value="1"/>
</dbReference>
<protein>
    <submittedName>
        <fullName evidence="4">Cyanate hydratase</fullName>
    </submittedName>
</protein>
<evidence type="ECO:0000313" key="4">
    <source>
        <dbReference type="EMBL" id="KAG7288814.1"/>
    </source>
</evidence>
<dbReference type="AlphaFoldDB" id="A0AAD4HVU3"/>
<dbReference type="SUPFAM" id="SSF55234">
    <property type="entry name" value="Cyanase C-terminal domain"/>
    <property type="match status" value="1"/>
</dbReference>
<keyword evidence="5" id="KW-1185">Reference proteome</keyword>
<dbReference type="InterPro" id="IPR010982">
    <property type="entry name" value="Lambda_DNA-bd_dom_sf"/>
</dbReference>
<dbReference type="Pfam" id="PF02560">
    <property type="entry name" value="Cyanate_lyase"/>
    <property type="match status" value="1"/>
</dbReference>
<dbReference type="CDD" id="cd00559">
    <property type="entry name" value="Cyanase_C"/>
    <property type="match status" value="1"/>
</dbReference>
<dbReference type="SMART" id="SM01116">
    <property type="entry name" value="Cyanate_lyase"/>
    <property type="match status" value="1"/>
</dbReference>
<name>A0AAD4HVU3_9PEZI</name>
<dbReference type="PANTHER" id="PTHR34186">
    <property type="entry name" value="CYANATE HYDRATASE"/>
    <property type="match status" value="1"/>
</dbReference>
<evidence type="ECO:0000313" key="5">
    <source>
        <dbReference type="Proteomes" id="UP001197093"/>
    </source>
</evidence>
<dbReference type="InterPro" id="IPR008076">
    <property type="entry name" value="Cyanase"/>
</dbReference>
<dbReference type="PRINTS" id="PR01693">
    <property type="entry name" value="CYANASE"/>
</dbReference>
<sequence length="178" mass="19615">MTEPRGRRSSIVEIAAERANLASLDSSITDRLPAYSKTLFEAKTARRLTFEDIAQHLGRSEVAVAAMFYGQAQASPQDALRLTQLLGLSPESPVASQMMGFPDRGRAGPMPPVEPLIYRLYEIVQNYGYAFKAVLNEKFGDGIMSAICFNSKVEKEVDEGGAEWVVITLRGKWIIDGD</sequence>
<organism evidence="4 5">
    <name type="scientific">Staphylotrichum longicolle</name>
    <dbReference type="NCBI Taxonomy" id="669026"/>
    <lineage>
        <taxon>Eukaryota</taxon>
        <taxon>Fungi</taxon>
        <taxon>Dikarya</taxon>
        <taxon>Ascomycota</taxon>
        <taxon>Pezizomycotina</taxon>
        <taxon>Sordariomycetes</taxon>
        <taxon>Sordariomycetidae</taxon>
        <taxon>Sordariales</taxon>
        <taxon>Chaetomiaceae</taxon>
        <taxon>Staphylotrichum</taxon>
    </lineage>
</organism>
<dbReference type="NCBIfam" id="TIGR00673">
    <property type="entry name" value="cynS"/>
    <property type="match status" value="1"/>
</dbReference>
<dbReference type="Proteomes" id="UP001197093">
    <property type="component" value="Unassembled WGS sequence"/>
</dbReference>
<dbReference type="Gene3D" id="3.30.1160.10">
    <property type="entry name" value="Cyanate lyase, C-terminal domain"/>
    <property type="match status" value="1"/>
</dbReference>
<dbReference type="Gene3D" id="1.10.260.40">
    <property type="entry name" value="lambda repressor-like DNA-binding domains"/>
    <property type="match status" value="1"/>
</dbReference>
<dbReference type="InterPro" id="IPR036581">
    <property type="entry name" value="Cyanate_lyase_C_sf"/>
</dbReference>
<proteinExistence type="predicted"/>
<dbReference type="Pfam" id="PF13560">
    <property type="entry name" value="HTH_31"/>
    <property type="match status" value="1"/>
</dbReference>
<dbReference type="GO" id="GO:0008824">
    <property type="term" value="F:cyanate hydratase activity"/>
    <property type="evidence" value="ECO:0007669"/>
    <property type="project" value="InterPro"/>
</dbReference>
<dbReference type="InterPro" id="IPR003712">
    <property type="entry name" value="Cyanate_lyase_C"/>
</dbReference>
<evidence type="ECO:0000256" key="2">
    <source>
        <dbReference type="ARBA" id="ARBA00023239"/>
    </source>
</evidence>
<dbReference type="EMBL" id="JAHCVI010000002">
    <property type="protein sequence ID" value="KAG7288814.1"/>
    <property type="molecule type" value="Genomic_DNA"/>
</dbReference>
<comment type="function">
    <text evidence="1">Catalyzes the reaction of cyanate with bicarbonate to produce ammonia and carbon dioxide.</text>
</comment>
<dbReference type="PANTHER" id="PTHR34186:SF2">
    <property type="entry name" value="CYANATE HYDRATASE"/>
    <property type="match status" value="1"/>
</dbReference>